<feature type="transmembrane region" description="Helical" evidence="1">
    <location>
        <begin position="314"/>
        <end position="338"/>
    </location>
</feature>
<feature type="transmembrane region" description="Helical" evidence="1">
    <location>
        <begin position="402"/>
        <end position="427"/>
    </location>
</feature>
<dbReference type="InterPro" id="IPR021450">
    <property type="entry name" value="DUF3100"/>
</dbReference>
<evidence type="ECO:0000256" key="1">
    <source>
        <dbReference type="SAM" id="Phobius"/>
    </source>
</evidence>
<reference evidence="2" key="1">
    <citation type="submission" date="2019-08" db="EMBL/GenBank/DDBJ databases">
        <authorList>
            <person name="Kucharzyk K."/>
            <person name="Murdoch R.W."/>
            <person name="Higgins S."/>
            <person name="Loffler F."/>
        </authorList>
    </citation>
    <scope>NUCLEOTIDE SEQUENCE</scope>
</reference>
<keyword evidence="1" id="KW-1133">Transmembrane helix</keyword>
<proteinExistence type="predicted"/>
<name>A0A645AN16_9ZZZZ</name>
<feature type="transmembrane region" description="Helical" evidence="1">
    <location>
        <begin position="154"/>
        <end position="179"/>
    </location>
</feature>
<organism evidence="2">
    <name type="scientific">bioreactor metagenome</name>
    <dbReference type="NCBI Taxonomy" id="1076179"/>
    <lineage>
        <taxon>unclassified sequences</taxon>
        <taxon>metagenomes</taxon>
        <taxon>ecological metagenomes</taxon>
    </lineage>
</organism>
<evidence type="ECO:0000313" key="2">
    <source>
        <dbReference type="EMBL" id="MPM53681.1"/>
    </source>
</evidence>
<feature type="transmembrane region" description="Helical" evidence="1">
    <location>
        <begin position="64"/>
        <end position="83"/>
    </location>
</feature>
<feature type="transmembrane region" description="Helical" evidence="1">
    <location>
        <begin position="95"/>
        <end position="119"/>
    </location>
</feature>
<evidence type="ECO:0008006" key="3">
    <source>
        <dbReference type="Google" id="ProtNLM"/>
    </source>
</evidence>
<feature type="transmembrane region" description="Helical" evidence="1">
    <location>
        <begin position="229"/>
        <end position="247"/>
    </location>
</feature>
<keyword evidence="1" id="KW-0812">Transmembrane</keyword>
<accession>A0A645AN16</accession>
<feature type="transmembrane region" description="Helical" evidence="1">
    <location>
        <begin position="288"/>
        <end position="308"/>
    </location>
</feature>
<gene>
    <name evidence="2" type="ORF">SDC9_100450</name>
</gene>
<protein>
    <recommendedName>
        <fullName evidence="3">DUF3100 domain-containing protein</fullName>
    </recommendedName>
</protein>
<dbReference type="EMBL" id="VSSQ01014448">
    <property type="protein sequence ID" value="MPM53681.1"/>
    <property type="molecule type" value="Genomic_DNA"/>
</dbReference>
<feature type="transmembrane region" description="Helical" evidence="1">
    <location>
        <begin position="345"/>
        <end position="367"/>
    </location>
</feature>
<feature type="transmembrane region" description="Helical" evidence="1">
    <location>
        <begin position="373"/>
        <end position="390"/>
    </location>
</feature>
<sequence length="433" mass="46211">MRNVKNYIIAIILIVIAERMGIKVLQFGPGKVVLLPMLYALVLGGLLGPKFFKTLNNKDMNDATPFISWGLMILMAEYGTFVGPSIPKIIQAGPALLLQELGNLGTVLFAVPIAVLLGLKRETIGASHSIAREGNLALIADVYGMDGPEGRGVMGVYLTGTLLGTIIFSLMASLSIAFLPLHPKALAMASGVGSSSMMAAASGTLKAIFPNMGDELLALGATSNMLTSLDGMYISLFVALPFAEWLYRKMYYVRYGVLLEKKHILTSTNDSENGASSKKGLKGLGKELAVAFPGLLIMGCMALIGNRVGFSHSIITAFPGMLIFVFIAMAGIIVARLIPGKIPSVAFMVLIGCILTIPGVPTADFIFNFTKHVNFLSMTTPILAFMGLAVGKDLDSFKKTGWRLVVVSVFVFMGTYFGSAMIAHIILKVIGQI</sequence>
<feature type="transmembrane region" description="Helical" evidence="1">
    <location>
        <begin position="32"/>
        <end position="52"/>
    </location>
</feature>
<feature type="transmembrane region" description="Helical" evidence="1">
    <location>
        <begin position="6"/>
        <end position="25"/>
    </location>
</feature>
<dbReference type="Pfam" id="PF11299">
    <property type="entry name" value="DUF3100"/>
    <property type="match status" value="1"/>
</dbReference>
<dbReference type="AlphaFoldDB" id="A0A645AN16"/>
<comment type="caution">
    <text evidence="2">The sequence shown here is derived from an EMBL/GenBank/DDBJ whole genome shotgun (WGS) entry which is preliminary data.</text>
</comment>
<keyword evidence="1" id="KW-0472">Membrane</keyword>